<dbReference type="EMBL" id="QXIR01000019">
    <property type="protein sequence ID" value="RIW32042.1"/>
    <property type="molecule type" value="Genomic_DNA"/>
</dbReference>
<dbReference type="Gene3D" id="1.25.40.10">
    <property type="entry name" value="Tetratricopeptide repeat domain"/>
    <property type="match status" value="1"/>
</dbReference>
<dbReference type="Pfam" id="PF22316">
    <property type="entry name" value="ABhydrolase-like_N"/>
    <property type="match status" value="1"/>
</dbReference>
<dbReference type="SUPFAM" id="SSF48452">
    <property type="entry name" value="TPR-like"/>
    <property type="match status" value="1"/>
</dbReference>
<evidence type="ECO:0000313" key="3">
    <source>
        <dbReference type="Proteomes" id="UP000265801"/>
    </source>
</evidence>
<dbReference type="InterPro" id="IPR029058">
    <property type="entry name" value="AB_hydrolase_fold"/>
</dbReference>
<feature type="domain" description="BCE-2095-like N-terminal" evidence="1">
    <location>
        <begin position="13"/>
        <end position="108"/>
    </location>
</feature>
<dbReference type="InterPro" id="IPR011990">
    <property type="entry name" value="TPR-like_helical_dom_sf"/>
</dbReference>
<proteinExistence type="predicted"/>
<name>A0A3A1QVN1_9BACI</name>
<dbReference type="AlphaFoldDB" id="A0A3A1QVN1"/>
<organism evidence="2 3">
    <name type="scientific">Bacillus salacetis</name>
    <dbReference type="NCBI Taxonomy" id="2315464"/>
    <lineage>
        <taxon>Bacteria</taxon>
        <taxon>Bacillati</taxon>
        <taxon>Bacillota</taxon>
        <taxon>Bacilli</taxon>
        <taxon>Bacillales</taxon>
        <taxon>Bacillaceae</taxon>
        <taxon>Bacillus</taxon>
    </lineage>
</organism>
<gene>
    <name evidence="2" type="ORF">D3H55_14305</name>
</gene>
<dbReference type="Proteomes" id="UP000265801">
    <property type="component" value="Unassembled WGS sequence"/>
</dbReference>
<accession>A0A3A1QVN1</accession>
<dbReference type="RefSeq" id="WP_119547780.1">
    <property type="nucleotide sequence ID" value="NZ_QXIR01000019.1"/>
</dbReference>
<reference evidence="2 3" key="1">
    <citation type="submission" date="2018-09" db="EMBL/GenBank/DDBJ databases">
        <title>Bacillus saliacetes sp. nov., isolated from Thai shrimp paste (Ka-pi).</title>
        <authorList>
            <person name="Daroonpunt R."/>
            <person name="Tanasupawat S."/>
            <person name="Yiamsombut S."/>
        </authorList>
    </citation>
    <scope>NUCLEOTIDE SEQUENCE [LARGE SCALE GENOMIC DNA]</scope>
    <source>
        <strain evidence="2 3">SKP7-4</strain>
    </source>
</reference>
<sequence>MIKTVLDFLTVQKTAIDLIQQEKYSEAISYLEEAKKEFPSKIDRIGHWLAGIYCIQNDQEKALSELSEVLNKGSYWNPSLLASDSDLALIHATDRFAEIIQSCEELYETHKNNSRSLHFTIGNHSSDTSITALHWKGSNAWDFSEQIAADELKKRFSISFIQSSQLFSHGCYHWDDYNAAKKDIVKSQNEVDAGVETSFRNKIILGASQGADTAINMYLEPETKYDTVIALVPTMANLSLIEERFKDQGKQTGKLIIITGDHDPFYQNVLKAQPVFEKCSIPHKLIVIEGMGHTLPDNLEELIIENI</sequence>
<dbReference type="InterPro" id="IPR054527">
    <property type="entry name" value="BCE_2095-like_N"/>
</dbReference>
<comment type="caution">
    <text evidence="2">The sequence shown here is derived from an EMBL/GenBank/DDBJ whole genome shotgun (WGS) entry which is preliminary data.</text>
</comment>
<dbReference type="SUPFAM" id="SSF53474">
    <property type="entry name" value="alpha/beta-Hydrolases"/>
    <property type="match status" value="1"/>
</dbReference>
<evidence type="ECO:0000259" key="1">
    <source>
        <dbReference type="Pfam" id="PF22316"/>
    </source>
</evidence>
<dbReference type="Gene3D" id="3.40.50.1820">
    <property type="entry name" value="alpha/beta hydrolase"/>
    <property type="match status" value="1"/>
</dbReference>
<dbReference type="OrthoDB" id="2832922at2"/>
<protein>
    <submittedName>
        <fullName evidence="2">Tetratricopeptide repeat protein</fullName>
    </submittedName>
</protein>
<keyword evidence="3" id="KW-1185">Reference proteome</keyword>
<evidence type="ECO:0000313" key="2">
    <source>
        <dbReference type="EMBL" id="RIW32042.1"/>
    </source>
</evidence>